<dbReference type="AlphaFoldDB" id="A0A518B194"/>
<accession>A0A518B194</accession>
<dbReference type="KEGG" id="knv:Pan216_15940"/>
<evidence type="ECO:0000313" key="1">
    <source>
        <dbReference type="EMBL" id="QDU60744.1"/>
    </source>
</evidence>
<organism evidence="1 2">
    <name type="scientific">Kolteria novifilia</name>
    <dbReference type="NCBI Taxonomy" id="2527975"/>
    <lineage>
        <taxon>Bacteria</taxon>
        <taxon>Pseudomonadati</taxon>
        <taxon>Planctomycetota</taxon>
        <taxon>Planctomycetia</taxon>
        <taxon>Kolteriales</taxon>
        <taxon>Kolteriaceae</taxon>
        <taxon>Kolteria</taxon>
    </lineage>
</organism>
<dbReference type="RefSeq" id="WP_145257067.1">
    <property type="nucleotide sequence ID" value="NZ_CP036279.1"/>
</dbReference>
<sequence length="141" mass="16041">MSDEKQWAILNRAFIRLFRSFAYYMTESGPVFDIGEEPLKDLVDRQVADANEFGEFLFRQHGAVQTGSYPLDFGNFNFINTSRLVADWIDYQLLLVDGLQQDRNEIADPEGPGVALLDAIILRARDTLATLRRIESELVPA</sequence>
<dbReference type="Proteomes" id="UP000317093">
    <property type="component" value="Chromosome"/>
</dbReference>
<name>A0A518B194_9BACT</name>
<protein>
    <submittedName>
        <fullName evidence="1">Uncharacterized protein</fullName>
    </submittedName>
</protein>
<gene>
    <name evidence="1" type="ORF">Pan216_15940</name>
</gene>
<dbReference type="EMBL" id="CP036279">
    <property type="protein sequence ID" value="QDU60744.1"/>
    <property type="molecule type" value="Genomic_DNA"/>
</dbReference>
<evidence type="ECO:0000313" key="2">
    <source>
        <dbReference type="Proteomes" id="UP000317093"/>
    </source>
</evidence>
<keyword evidence="2" id="KW-1185">Reference proteome</keyword>
<proteinExistence type="predicted"/>
<reference evidence="1 2" key="1">
    <citation type="submission" date="2019-02" db="EMBL/GenBank/DDBJ databases">
        <title>Deep-cultivation of Planctomycetes and their phenomic and genomic characterization uncovers novel biology.</title>
        <authorList>
            <person name="Wiegand S."/>
            <person name="Jogler M."/>
            <person name="Boedeker C."/>
            <person name="Pinto D."/>
            <person name="Vollmers J."/>
            <person name="Rivas-Marin E."/>
            <person name="Kohn T."/>
            <person name="Peeters S.H."/>
            <person name="Heuer A."/>
            <person name="Rast P."/>
            <person name="Oberbeckmann S."/>
            <person name="Bunk B."/>
            <person name="Jeske O."/>
            <person name="Meyerdierks A."/>
            <person name="Storesund J.E."/>
            <person name="Kallscheuer N."/>
            <person name="Luecker S."/>
            <person name="Lage O.M."/>
            <person name="Pohl T."/>
            <person name="Merkel B.J."/>
            <person name="Hornburger P."/>
            <person name="Mueller R.-W."/>
            <person name="Bruemmer F."/>
            <person name="Labrenz M."/>
            <person name="Spormann A.M."/>
            <person name="Op den Camp H."/>
            <person name="Overmann J."/>
            <person name="Amann R."/>
            <person name="Jetten M.S.M."/>
            <person name="Mascher T."/>
            <person name="Medema M.H."/>
            <person name="Devos D.P."/>
            <person name="Kaster A.-K."/>
            <person name="Ovreas L."/>
            <person name="Rohde M."/>
            <person name="Galperin M.Y."/>
            <person name="Jogler C."/>
        </authorList>
    </citation>
    <scope>NUCLEOTIDE SEQUENCE [LARGE SCALE GENOMIC DNA]</scope>
    <source>
        <strain evidence="1 2">Pan216</strain>
    </source>
</reference>